<proteinExistence type="predicted"/>
<protein>
    <recommendedName>
        <fullName evidence="4">Single domain-containing protein</fullName>
    </recommendedName>
</protein>
<feature type="signal peptide" evidence="1">
    <location>
        <begin position="1"/>
        <end position="19"/>
    </location>
</feature>
<keyword evidence="1" id="KW-0732">Signal</keyword>
<sequence>MNCLFFVFVVCGLAVGSQAVLQRDIQSKANGGCIYGRKTIRLYEEYNPAYNPQDEDAGCIRVLCKNYDDSQVEMQVHSCGATVVDGQRVTALWPGQIYPDCCRKPDYRV</sequence>
<name>A0ABN7BG20_9HEMI</name>
<accession>A0ABN7BG20</accession>
<dbReference type="Proteomes" id="UP001307889">
    <property type="component" value="Chromosome 14"/>
</dbReference>
<dbReference type="EMBL" id="AP028922">
    <property type="protein sequence ID" value="BET02830.1"/>
    <property type="molecule type" value="Genomic_DNA"/>
</dbReference>
<keyword evidence="3" id="KW-1185">Reference proteome</keyword>
<evidence type="ECO:0000313" key="2">
    <source>
        <dbReference type="EMBL" id="BET02830.1"/>
    </source>
</evidence>
<evidence type="ECO:0000313" key="3">
    <source>
        <dbReference type="Proteomes" id="UP001307889"/>
    </source>
</evidence>
<reference evidence="2 3" key="1">
    <citation type="submission" date="2023-09" db="EMBL/GenBank/DDBJ databases">
        <title>Nesidiocoris tenuis whole genome shotgun sequence.</title>
        <authorList>
            <person name="Shibata T."/>
            <person name="Shimoda M."/>
            <person name="Kobayashi T."/>
            <person name="Uehara T."/>
        </authorList>
    </citation>
    <scope>NUCLEOTIDE SEQUENCE [LARGE SCALE GENOMIC DNA]</scope>
    <source>
        <strain evidence="2 3">Japan</strain>
    </source>
</reference>
<gene>
    <name evidence="2" type="ORF">NTJ_15649</name>
</gene>
<evidence type="ECO:0000256" key="1">
    <source>
        <dbReference type="SAM" id="SignalP"/>
    </source>
</evidence>
<organism evidence="2 3">
    <name type="scientific">Nesidiocoris tenuis</name>
    <dbReference type="NCBI Taxonomy" id="355587"/>
    <lineage>
        <taxon>Eukaryota</taxon>
        <taxon>Metazoa</taxon>
        <taxon>Ecdysozoa</taxon>
        <taxon>Arthropoda</taxon>
        <taxon>Hexapoda</taxon>
        <taxon>Insecta</taxon>
        <taxon>Pterygota</taxon>
        <taxon>Neoptera</taxon>
        <taxon>Paraneoptera</taxon>
        <taxon>Hemiptera</taxon>
        <taxon>Heteroptera</taxon>
        <taxon>Panheteroptera</taxon>
        <taxon>Cimicomorpha</taxon>
        <taxon>Miridae</taxon>
        <taxon>Dicyphina</taxon>
        <taxon>Nesidiocoris</taxon>
    </lineage>
</organism>
<evidence type="ECO:0008006" key="4">
    <source>
        <dbReference type="Google" id="ProtNLM"/>
    </source>
</evidence>
<feature type="chain" id="PRO_5047239677" description="Single domain-containing protein" evidence="1">
    <location>
        <begin position="20"/>
        <end position="109"/>
    </location>
</feature>